<gene>
    <name evidence="1" type="ORF">SAMN02745673_01970</name>
</gene>
<reference evidence="1 2" key="1">
    <citation type="submission" date="2017-02" db="EMBL/GenBank/DDBJ databases">
        <authorList>
            <person name="Peterson S.W."/>
        </authorList>
    </citation>
    <scope>NUCLEOTIDE SEQUENCE [LARGE SCALE GENOMIC DNA]</scope>
    <source>
        <strain evidence="1 2">DSM 45154</strain>
    </source>
</reference>
<keyword evidence="2" id="KW-1185">Reference proteome</keyword>
<accession>A0A1T4PSK4</accession>
<dbReference type="EMBL" id="FUWS01000004">
    <property type="protein sequence ID" value="SJZ94399.1"/>
    <property type="molecule type" value="Genomic_DNA"/>
</dbReference>
<evidence type="ECO:0000313" key="2">
    <source>
        <dbReference type="Proteomes" id="UP000190637"/>
    </source>
</evidence>
<protein>
    <submittedName>
        <fullName evidence="1">Uncharacterized protein</fullName>
    </submittedName>
</protein>
<organism evidence="1 2">
    <name type="scientific">Marinactinospora thermotolerans DSM 45154</name>
    <dbReference type="NCBI Taxonomy" id="1122192"/>
    <lineage>
        <taxon>Bacteria</taxon>
        <taxon>Bacillati</taxon>
        <taxon>Actinomycetota</taxon>
        <taxon>Actinomycetes</taxon>
        <taxon>Streptosporangiales</taxon>
        <taxon>Nocardiopsidaceae</taxon>
        <taxon>Marinactinospora</taxon>
    </lineage>
</organism>
<name>A0A1T4PSK4_9ACTN</name>
<proteinExistence type="predicted"/>
<dbReference type="AlphaFoldDB" id="A0A1T4PSK4"/>
<sequence length="83" mass="9069">MPEILPWHVLVLMHAPADAVIAVRPDGWVRVTRRADITAGEAVVYSRTRFIAEGIVPVPSALEALTDRLTSRAARLAELELVA</sequence>
<evidence type="ECO:0000313" key="1">
    <source>
        <dbReference type="EMBL" id="SJZ94399.1"/>
    </source>
</evidence>
<dbReference type="Proteomes" id="UP000190637">
    <property type="component" value="Unassembled WGS sequence"/>
</dbReference>